<dbReference type="GO" id="GO:0006270">
    <property type="term" value="P:DNA replication initiation"/>
    <property type="evidence" value="ECO:0007669"/>
    <property type="project" value="TreeGrafter"/>
</dbReference>
<keyword evidence="3" id="KW-0235">DNA replication</keyword>
<dbReference type="Proteomes" id="UP001208570">
    <property type="component" value="Unassembled WGS sequence"/>
</dbReference>
<dbReference type="Pfam" id="PF14629">
    <property type="entry name" value="ORC4_C"/>
    <property type="match status" value="1"/>
</dbReference>
<dbReference type="AlphaFoldDB" id="A0AAD9IZN4"/>
<reference evidence="8" key="1">
    <citation type="journal article" date="2023" name="Mol. Biol. Evol.">
        <title>Third-Generation Sequencing Reveals the Adaptive Role of the Epigenome in Three Deep-Sea Polychaetes.</title>
        <authorList>
            <person name="Perez M."/>
            <person name="Aroh O."/>
            <person name="Sun Y."/>
            <person name="Lan Y."/>
            <person name="Juniper S.K."/>
            <person name="Young C.R."/>
            <person name="Angers B."/>
            <person name="Qian P.Y."/>
        </authorList>
    </citation>
    <scope>NUCLEOTIDE SEQUENCE</scope>
    <source>
        <strain evidence="8">P08H-3</strain>
    </source>
</reference>
<evidence type="ECO:0000313" key="9">
    <source>
        <dbReference type="Proteomes" id="UP001208570"/>
    </source>
</evidence>
<accession>A0AAD9IZN4</accession>
<evidence type="ECO:0000256" key="2">
    <source>
        <dbReference type="ARBA" id="ARBA00019083"/>
    </source>
</evidence>
<dbReference type="InterPro" id="IPR016527">
    <property type="entry name" value="ORC4"/>
</dbReference>
<feature type="transmembrane region" description="Helical" evidence="6">
    <location>
        <begin position="138"/>
        <end position="159"/>
    </location>
</feature>
<evidence type="ECO:0000256" key="1">
    <source>
        <dbReference type="ARBA" id="ARBA00004123"/>
    </source>
</evidence>
<dbReference type="PANTHER" id="PTHR12087">
    <property type="entry name" value="ORIGIN RECOGNITION COMPLEX SUBUNIT 4"/>
    <property type="match status" value="1"/>
</dbReference>
<evidence type="ECO:0000256" key="6">
    <source>
        <dbReference type="SAM" id="Phobius"/>
    </source>
</evidence>
<keyword evidence="6" id="KW-1133">Transmembrane helix</keyword>
<dbReference type="PANTHER" id="PTHR12087:SF0">
    <property type="entry name" value="ORIGIN RECOGNITION COMPLEX SUBUNIT 4"/>
    <property type="match status" value="1"/>
</dbReference>
<dbReference type="GO" id="GO:0005664">
    <property type="term" value="C:nuclear origin of replication recognition complex"/>
    <property type="evidence" value="ECO:0007669"/>
    <property type="project" value="TreeGrafter"/>
</dbReference>
<keyword evidence="9" id="KW-1185">Reference proteome</keyword>
<keyword evidence="5" id="KW-0539">Nucleus</keyword>
<proteinExistence type="predicted"/>
<organism evidence="8 9">
    <name type="scientific">Paralvinella palmiformis</name>
    <dbReference type="NCBI Taxonomy" id="53620"/>
    <lineage>
        <taxon>Eukaryota</taxon>
        <taxon>Metazoa</taxon>
        <taxon>Spiralia</taxon>
        <taxon>Lophotrochozoa</taxon>
        <taxon>Annelida</taxon>
        <taxon>Polychaeta</taxon>
        <taxon>Sedentaria</taxon>
        <taxon>Canalipalpata</taxon>
        <taxon>Terebellida</taxon>
        <taxon>Terebelliformia</taxon>
        <taxon>Alvinellidae</taxon>
        <taxon>Paralvinella</taxon>
    </lineage>
</organism>
<evidence type="ECO:0000313" key="8">
    <source>
        <dbReference type="EMBL" id="KAK2143556.1"/>
    </source>
</evidence>
<keyword evidence="6" id="KW-0472">Membrane</keyword>
<comment type="caution">
    <text evidence="8">The sequence shown here is derived from an EMBL/GenBank/DDBJ whole genome shotgun (WGS) entry which is preliminary data.</text>
</comment>
<keyword evidence="4" id="KW-0238">DNA-binding</keyword>
<comment type="subcellular location">
    <subcellularLocation>
        <location evidence="1">Nucleus</location>
    </subcellularLocation>
</comment>
<evidence type="ECO:0000259" key="7">
    <source>
        <dbReference type="Pfam" id="PF14629"/>
    </source>
</evidence>
<feature type="transmembrane region" description="Helical" evidence="6">
    <location>
        <begin position="108"/>
        <end position="126"/>
    </location>
</feature>
<dbReference type="EMBL" id="JAODUP010000832">
    <property type="protein sequence ID" value="KAK2143556.1"/>
    <property type="molecule type" value="Genomic_DNA"/>
</dbReference>
<name>A0AAD9IZN4_9ANNE</name>
<sequence>MNTSGIMSKVYRQQRSNICYVRDEDVMELLEKRVKSRFSHRQLHLLANPSFSDYINLFLSYLRLPDHFSGSKTFVKKWNTKVDSLKSEPAIVDILKRQYALNKDVRQIQTLMVGLVHFLYVLYTLNPSVWFSDDLSRYLSLLCFFPLCLSVLELCLVIAMKHLMDTYSGEPFTFEMVYSDYQKFCQKRSAIQMFDKPVVLKAFEHLCALELVRPVDGSTGRTQKEYQAMTLLVDSTQVTEALQKYPNCPTEVKQWAMLSVM</sequence>
<evidence type="ECO:0000256" key="4">
    <source>
        <dbReference type="ARBA" id="ARBA00023125"/>
    </source>
</evidence>
<evidence type="ECO:0000256" key="3">
    <source>
        <dbReference type="ARBA" id="ARBA00022705"/>
    </source>
</evidence>
<protein>
    <recommendedName>
        <fullName evidence="2">Origin recognition complex subunit 4</fullName>
    </recommendedName>
</protein>
<feature type="domain" description="Origin recognition complex subunit 4 C-terminal" evidence="7">
    <location>
        <begin position="57"/>
        <end position="242"/>
    </location>
</feature>
<keyword evidence="6" id="KW-0812">Transmembrane</keyword>
<evidence type="ECO:0000256" key="5">
    <source>
        <dbReference type="ARBA" id="ARBA00023242"/>
    </source>
</evidence>
<gene>
    <name evidence="8" type="ORF">LSH36_832g01031</name>
</gene>
<dbReference type="GO" id="GO:0003688">
    <property type="term" value="F:DNA replication origin binding"/>
    <property type="evidence" value="ECO:0007669"/>
    <property type="project" value="TreeGrafter"/>
</dbReference>
<dbReference type="InterPro" id="IPR032705">
    <property type="entry name" value="ORC4_C"/>
</dbReference>